<dbReference type="RefSeq" id="WP_015807575.1">
    <property type="nucleotide sequence ID" value="NC_013061.1"/>
</dbReference>
<dbReference type="Proteomes" id="UP000000852">
    <property type="component" value="Chromosome"/>
</dbReference>
<feature type="compositionally biased region" description="Low complexity" evidence="1">
    <location>
        <begin position="110"/>
        <end position="125"/>
    </location>
</feature>
<evidence type="ECO:0000256" key="1">
    <source>
        <dbReference type="SAM" id="MobiDB-lite"/>
    </source>
</evidence>
<keyword evidence="2" id="KW-0732">Signal</keyword>
<reference evidence="3 4" key="1">
    <citation type="journal article" date="2009" name="Stand. Genomic Sci.">
        <title>Complete genome sequence of Pedobacter heparinus type strain (HIM 762-3).</title>
        <authorList>
            <person name="Han C."/>
            <person name="Spring S."/>
            <person name="Lapidus A."/>
            <person name="Del Rio T.G."/>
            <person name="Tice H."/>
            <person name="Copeland A."/>
            <person name="Cheng J.F."/>
            <person name="Lucas S."/>
            <person name="Chen F."/>
            <person name="Nolan M."/>
            <person name="Bruce D."/>
            <person name="Goodwin L."/>
            <person name="Pitluck S."/>
            <person name="Ivanova N."/>
            <person name="Mavromatis K."/>
            <person name="Mikhailova N."/>
            <person name="Pati A."/>
            <person name="Chen A."/>
            <person name="Palaniappan K."/>
            <person name="Land M."/>
            <person name="Hauser L."/>
            <person name="Chang Y.J."/>
            <person name="Jeffries C.C."/>
            <person name="Saunders E."/>
            <person name="Chertkov O."/>
            <person name="Brettin T."/>
            <person name="Goker M."/>
            <person name="Rohde M."/>
            <person name="Bristow J."/>
            <person name="Eisen J.A."/>
            <person name="Markowitz V."/>
            <person name="Hugenholtz P."/>
            <person name="Kyrpides N.C."/>
            <person name="Klenk H.P."/>
            <person name="Detter J.C."/>
        </authorList>
    </citation>
    <scope>NUCLEOTIDE SEQUENCE [LARGE SCALE GENOMIC DNA]</scope>
    <source>
        <strain evidence="4">ATCC 13125 / DSM 2366 / CIP 104194 / JCM 7457 / NBRC 12017 / NCIMB 9290 / NRRL B-14731 / HIM 762-3</strain>
    </source>
</reference>
<sequence>MKTYTLIFALSFISSIAFSQVKGKGGSGGGAAAASYAATGKAIVPSDTAKTIIPKQTQGATFGEKVNQGLHAAGSAVASGAAKTENPLYQGNAGSQNNPLHKSEAKVASPGNPIGGIIVKGGKNK</sequence>
<dbReference type="EMBL" id="CP001681">
    <property type="protein sequence ID" value="ACU03961.1"/>
    <property type="molecule type" value="Genomic_DNA"/>
</dbReference>
<evidence type="ECO:0000313" key="4">
    <source>
        <dbReference type="Proteomes" id="UP000000852"/>
    </source>
</evidence>
<name>C6XV95_PEDHD</name>
<feature type="region of interest" description="Disordered" evidence="1">
    <location>
        <begin position="87"/>
        <end position="125"/>
    </location>
</feature>
<dbReference type="HOGENOM" id="CLU_1990524_0_0_10"/>
<keyword evidence="4" id="KW-1185">Reference proteome</keyword>
<feature type="compositionally biased region" description="Polar residues" evidence="1">
    <location>
        <begin position="87"/>
        <end position="100"/>
    </location>
</feature>
<evidence type="ECO:0000256" key="2">
    <source>
        <dbReference type="SAM" id="SignalP"/>
    </source>
</evidence>
<feature type="chain" id="PRO_5002973314" evidence="2">
    <location>
        <begin position="20"/>
        <end position="125"/>
    </location>
</feature>
<organism evidence="3 4">
    <name type="scientific">Pedobacter heparinus (strain ATCC 13125 / DSM 2366 / CIP 104194 / JCM 7457 / NBRC 12017 / NCIMB 9290 / NRRL B-14731 / HIM 762-3)</name>
    <dbReference type="NCBI Taxonomy" id="485917"/>
    <lineage>
        <taxon>Bacteria</taxon>
        <taxon>Pseudomonadati</taxon>
        <taxon>Bacteroidota</taxon>
        <taxon>Sphingobacteriia</taxon>
        <taxon>Sphingobacteriales</taxon>
        <taxon>Sphingobacteriaceae</taxon>
        <taxon>Pedobacter</taxon>
    </lineage>
</organism>
<feature type="signal peptide" evidence="2">
    <location>
        <begin position="1"/>
        <end position="19"/>
    </location>
</feature>
<accession>C6XV95</accession>
<proteinExistence type="predicted"/>
<dbReference type="AlphaFoldDB" id="C6XV95"/>
<gene>
    <name evidence="3" type="ordered locus">Phep_1752</name>
</gene>
<evidence type="ECO:0000313" key="3">
    <source>
        <dbReference type="EMBL" id="ACU03961.1"/>
    </source>
</evidence>
<protein>
    <submittedName>
        <fullName evidence="3">Uncharacterized protein</fullName>
    </submittedName>
</protein>
<dbReference type="KEGG" id="phe:Phep_1752"/>